<keyword evidence="11" id="KW-1185">Reference proteome</keyword>
<evidence type="ECO:0000256" key="5">
    <source>
        <dbReference type="ARBA" id="ARBA00023125"/>
    </source>
</evidence>
<dbReference type="Pfam" id="PF04082">
    <property type="entry name" value="Fungal_trans"/>
    <property type="match status" value="1"/>
</dbReference>
<keyword evidence="3" id="KW-0862">Zinc</keyword>
<dbReference type="PANTHER" id="PTHR47782:SF8">
    <property type="entry name" value="ZN(II)2CYS6 TRANSCRIPTION FACTOR (EUROFUNG)"/>
    <property type="match status" value="1"/>
</dbReference>
<dbReference type="GO" id="GO:0008270">
    <property type="term" value="F:zinc ion binding"/>
    <property type="evidence" value="ECO:0007669"/>
    <property type="project" value="InterPro"/>
</dbReference>
<dbReference type="GO" id="GO:0000981">
    <property type="term" value="F:DNA-binding transcription factor activity, RNA polymerase II-specific"/>
    <property type="evidence" value="ECO:0007669"/>
    <property type="project" value="TreeGrafter"/>
</dbReference>
<keyword evidence="6" id="KW-0804">Transcription</keyword>
<protein>
    <recommendedName>
        <fullName evidence="9">Xylanolytic transcriptional activator regulatory domain-containing protein</fullName>
    </recommendedName>
</protein>
<dbReference type="InterPro" id="IPR052202">
    <property type="entry name" value="Yeast_MetPath_Reg"/>
</dbReference>
<dbReference type="GO" id="GO:0043565">
    <property type="term" value="F:sequence-specific DNA binding"/>
    <property type="evidence" value="ECO:0007669"/>
    <property type="project" value="TreeGrafter"/>
</dbReference>
<evidence type="ECO:0000256" key="8">
    <source>
        <dbReference type="SAM" id="MobiDB-lite"/>
    </source>
</evidence>
<feature type="region of interest" description="Disordered" evidence="8">
    <location>
        <begin position="1"/>
        <end position="35"/>
    </location>
</feature>
<dbReference type="OrthoDB" id="5416384at2759"/>
<evidence type="ECO:0000256" key="2">
    <source>
        <dbReference type="ARBA" id="ARBA00022723"/>
    </source>
</evidence>
<keyword evidence="2" id="KW-0479">Metal-binding</keyword>
<dbReference type="SMART" id="SM00906">
    <property type="entry name" value="Fungal_trans"/>
    <property type="match status" value="1"/>
</dbReference>
<sequence>METMMDSGWRPTGPARRERGTFAISDREGSHEEPSKRIAHTLAACCRCRSRKKIPRTYVIHLRDRAQELEDELMRQSEVESSTLSDEGIVRGVGFVKLDSVDEPRFLGTSSGIAVARLVMELARRNTETKSIREIVPEVPERQDQCFEQGGQRLKTYPLISSVAAQGLPSRLVTDKLTEIFIQKAQAMYPTLHEPTFRHDLEAVYNGSTDPYKNFVLRLVLAISIQKLDTQYAGLADSYYLAALPYLDEIVRPMDLKTIQCFVLIAQYSILTPTKIPVYYLVGLSTRMCQQLGLNEEKTVAQSVTDLDPVQKDMRRRLFWIAMNMENGLSHSLGRPSAFAISADHLDVGFFEPVDDKYITVDGIKPGPLSPKKVITIHFFKMRLLQMEIRKRLYLKKRPEPKDDKHPWFIEMEEKLNFWRTSSPGNDGGTGLSSVWFVHPL</sequence>
<dbReference type="EMBL" id="JAGHQL010000101">
    <property type="protein sequence ID" value="KAH0538653.1"/>
    <property type="molecule type" value="Genomic_DNA"/>
</dbReference>
<organism evidence="10 11">
    <name type="scientific">Glutinoglossum americanum</name>
    <dbReference type="NCBI Taxonomy" id="1670608"/>
    <lineage>
        <taxon>Eukaryota</taxon>
        <taxon>Fungi</taxon>
        <taxon>Dikarya</taxon>
        <taxon>Ascomycota</taxon>
        <taxon>Pezizomycotina</taxon>
        <taxon>Geoglossomycetes</taxon>
        <taxon>Geoglossales</taxon>
        <taxon>Geoglossaceae</taxon>
        <taxon>Glutinoglossum</taxon>
    </lineage>
</organism>
<dbReference type="AlphaFoldDB" id="A0A9P8HVT6"/>
<evidence type="ECO:0000256" key="7">
    <source>
        <dbReference type="ARBA" id="ARBA00023242"/>
    </source>
</evidence>
<feature type="compositionally biased region" description="Basic and acidic residues" evidence="8">
    <location>
        <begin position="15"/>
        <end position="35"/>
    </location>
</feature>
<dbReference type="GO" id="GO:0005634">
    <property type="term" value="C:nucleus"/>
    <property type="evidence" value="ECO:0007669"/>
    <property type="project" value="UniProtKB-SubCell"/>
</dbReference>
<evidence type="ECO:0000256" key="3">
    <source>
        <dbReference type="ARBA" id="ARBA00022833"/>
    </source>
</evidence>
<dbReference type="CDD" id="cd12148">
    <property type="entry name" value="fungal_TF_MHR"/>
    <property type="match status" value="1"/>
</dbReference>
<comment type="subcellular location">
    <subcellularLocation>
        <location evidence="1">Nucleus</location>
    </subcellularLocation>
</comment>
<dbReference type="PANTHER" id="PTHR47782">
    <property type="entry name" value="ZN(II)2CYS6 TRANSCRIPTION FACTOR (EUROFUNG)-RELATED"/>
    <property type="match status" value="1"/>
</dbReference>
<evidence type="ECO:0000259" key="9">
    <source>
        <dbReference type="SMART" id="SM00906"/>
    </source>
</evidence>
<keyword evidence="5" id="KW-0238">DNA-binding</keyword>
<proteinExistence type="predicted"/>
<keyword evidence="4" id="KW-0805">Transcription regulation</keyword>
<feature type="domain" description="Xylanolytic transcriptional activator regulatory" evidence="9">
    <location>
        <begin position="278"/>
        <end position="357"/>
    </location>
</feature>
<dbReference type="GO" id="GO:0006351">
    <property type="term" value="P:DNA-templated transcription"/>
    <property type="evidence" value="ECO:0007669"/>
    <property type="project" value="InterPro"/>
</dbReference>
<evidence type="ECO:0000256" key="6">
    <source>
        <dbReference type="ARBA" id="ARBA00023163"/>
    </source>
</evidence>
<evidence type="ECO:0000256" key="4">
    <source>
        <dbReference type="ARBA" id="ARBA00023015"/>
    </source>
</evidence>
<gene>
    <name evidence="10" type="ORF">FGG08_004790</name>
</gene>
<keyword evidence="7" id="KW-0539">Nucleus</keyword>
<name>A0A9P8HVT6_9PEZI</name>
<comment type="caution">
    <text evidence="10">The sequence shown here is derived from an EMBL/GenBank/DDBJ whole genome shotgun (WGS) entry which is preliminary data.</text>
</comment>
<evidence type="ECO:0000313" key="11">
    <source>
        <dbReference type="Proteomes" id="UP000698800"/>
    </source>
</evidence>
<evidence type="ECO:0000256" key="1">
    <source>
        <dbReference type="ARBA" id="ARBA00004123"/>
    </source>
</evidence>
<reference evidence="10" key="1">
    <citation type="submission" date="2021-03" db="EMBL/GenBank/DDBJ databases">
        <title>Comparative genomics and phylogenomic investigation of the class Geoglossomycetes provide insights into ecological specialization and systematics.</title>
        <authorList>
            <person name="Melie T."/>
            <person name="Pirro S."/>
            <person name="Miller A.N."/>
            <person name="Quandt A."/>
        </authorList>
    </citation>
    <scope>NUCLEOTIDE SEQUENCE</scope>
    <source>
        <strain evidence="10">GBOQ0MN5Z8</strain>
    </source>
</reference>
<accession>A0A9P8HVT6</accession>
<dbReference type="Proteomes" id="UP000698800">
    <property type="component" value="Unassembled WGS sequence"/>
</dbReference>
<dbReference type="InterPro" id="IPR007219">
    <property type="entry name" value="XnlR_reg_dom"/>
</dbReference>
<evidence type="ECO:0000313" key="10">
    <source>
        <dbReference type="EMBL" id="KAH0538653.1"/>
    </source>
</evidence>
<dbReference type="GO" id="GO:0045944">
    <property type="term" value="P:positive regulation of transcription by RNA polymerase II"/>
    <property type="evidence" value="ECO:0007669"/>
    <property type="project" value="TreeGrafter"/>
</dbReference>